<sequence>MSWVYEITLQGPSGAGASLSDWFARGPRGALAKLPGLVSLDTYVGSGGTAADPYNNDGHGPSMIIVAEFGSRAALAAAIDDMAGAIGTLPAGVSATGAAMERLYYPIAGGTEPAPLAAPLSYVVRYRRPAEDEEAFRANYIATHPVTQGELPNIRAIMCYLPLDDLRHPSVTDADYLIGNEVVFDSIEHLNTSMQSPVREELRRHYREFPAFSGAVTHFAMQRTRHAG</sequence>
<reference evidence="1 2" key="1">
    <citation type="submission" date="2018-07" db="EMBL/GenBank/DDBJ databases">
        <authorList>
            <person name="Quirk P.G."/>
            <person name="Krulwich T.A."/>
        </authorList>
    </citation>
    <scope>NUCLEOTIDE SEQUENCE [LARGE SCALE GENOMIC DNA]</scope>
    <source>
        <strain evidence="1 2">CC-BB4</strain>
    </source>
</reference>
<dbReference type="Gene3D" id="3.30.70.100">
    <property type="match status" value="1"/>
</dbReference>
<evidence type="ECO:0000313" key="2">
    <source>
        <dbReference type="Proteomes" id="UP000254889"/>
    </source>
</evidence>
<dbReference type="OrthoDB" id="7593998at2"/>
<protein>
    <recommendedName>
        <fullName evidence="3">EthD domain-containing protein</fullName>
    </recommendedName>
</protein>
<dbReference type="InterPro" id="IPR011008">
    <property type="entry name" value="Dimeric_a/b-barrel"/>
</dbReference>
<evidence type="ECO:0000313" key="1">
    <source>
        <dbReference type="EMBL" id="AXK79919.1"/>
    </source>
</evidence>
<dbReference type="KEGG" id="ptaw:DW352_04925"/>
<dbReference type="EMBL" id="CP031417">
    <property type="protein sequence ID" value="AXK79919.1"/>
    <property type="molecule type" value="Genomic_DNA"/>
</dbReference>
<name>A0A345ZSM2_9HYPH</name>
<dbReference type="SUPFAM" id="SSF54909">
    <property type="entry name" value="Dimeric alpha+beta barrel"/>
    <property type="match status" value="1"/>
</dbReference>
<organism evidence="1 2">
    <name type="scientific">Pseudolabrys taiwanensis</name>
    <dbReference type="NCBI Taxonomy" id="331696"/>
    <lineage>
        <taxon>Bacteria</taxon>
        <taxon>Pseudomonadati</taxon>
        <taxon>Pseudomonadota</taxon>
        <taxon>Alphaproteobacteria</taxon>
        <taxon>Hyphomicrobiales</taxon>
        <taxon>Xanthobacteraceae</taxon>
        <taxon>Pseudolabrys</taxon>
    </lineage>
</organism>
<dbReference type="RefSeq" id="WP_115689067.1">
    <property type="nucleotide sequence ID" value="NZ_CP031417.1"/>
</dbReference>
<evidence type="ECO:0008006" key="3">
    <source>
        <dbReference type="Google" id="ProtNLM"/>
    </source>
</evidence>
<keyword evidence="2" id="KW-1185">Reference proteome</keyword>
<gene>
    <name evidence="1" type="ORF">DW352_04925</name>
</gene>
<dbReference type="AlphaFoldDB" id="A0A345ZSM2"/>
<proteinExistence type="predicted"/>
<accession>A0A345ZSM2</accession>
<dbReference type="Proteomes" id="UP000254889">
    <property type="component" value="Chromosome"/>
</dbReference>